<organism evidence="1 2">
    <name type="scientific">Aphis craccivora</name>
    <name type="common">Cowpea aphid</name>
    <dbReference type="NCBI Taxonomy" id="307492"/>
    <lineage>
        <taxon>Eukaryota</taxon>
        <taxon>Metazoa</taxon>
        <taxon>Ecdysozoa</taxon>
        <taxon>Arthropoda</taxon>
        <taxon>Hexapoda</taxon>
        <taxon>Insecta</taxon>
        <taxon>Pterygota</taxon>
        <taxon>Neoptera</taxon>
        <taxon>Paraneoptera</taxon>
        <taxon>Hemiptera</taxon>
        <taxon>Sternorrhyncha</taxon>
        <taxon>Aphidomorpha</taxon>
        <taxon>Aphidoidea</taxon>
        <taxon>Aphididae</taxon>
        <taxon>Aphidini</taxon>
        <taxon>Aphis</taxon>
        <taxon>Aphis</taxon>
    </lineage>
</organism>
<proteinExistence type="predicted"/>
<protein>
    <submittedName>
        <fullName evidence="1">Uncharacterized protein</fullName>
    </submittedName>
</protein>
<reference evidence="1 2" key="1">
    <citation type="submission" date="2019-08" db="EMBL/GenBank/DDBJ databases">
        <title>Whole genome of Aphis craccivora.</title>
        <authorList>
            <person name="Voronova N.V."/>
            <person name="Shulinski R.S."/>
            <person name="Bandarenka Y.V."/>
            <person name="Zhorov D.G."/>
            <person name="Warner D."/>
        </authorList>
    </citation>
    <scope>NUCLEOTIDE SEQUENCE [LARGE SCALE GENOMIC DNA]</scope>
    <source>
        <strain evidence="1">180601</strain>
        <tissue evidence="1">Whole Body</tissue>
    </source>
</reference>
<keyword evidence="2" id="KW-1185">Reference proteome</keyword>
<sequence>MVSKSCDLVHLRVVQMKKNEDYNFTQLKLIIAYCLKISLQLEMYLPSNQDPREGFFMDFGFIKFQWVNKYIIYD</sequence>
<evidence type="ECO:0000313" key="1">
    <source>
        <dbReference type="EMBL" id="KAF0759771.1"/>
    </source>
</evidence>
<gene>
    <name evidence="1" type="ORF">FWK35_00022837</name>
</gene>
<dbReference type="Proteomes" id="UP000478052">
    <property type="component" value="Unassembled WGS sequence"/>
</dbReference>
<evidence type="ECO:0000313" key="2">
    <source>
        <dbReference type="Proteomes" id="UP000478052"/>
    </source>
</evidence>
<comment type="caution">
    <text evidence="1">The sequence shown here is derived from an EMBL/GenBank/DDBJ whole genome shotgun (WGS) entry which is preliminary data.</text>
</comment>
<name>A0A6G0YQC0_APHCR</name>
<dbReference type="EMBL" id="VUJU01002895">
    <property type="protein sequence ID" value="KAF0759771.1"/>
    <property type="molecule type" value="Genomic_DNA"/>
</dbReference>
<accession>A0A6G0YQC0</accession>
<dbReference type="AlphaFoldDB" id="A0A6G0YQC0"/>